<name>A0A069AQW9_CLODI</name>
<accession>A0A069AQW9</accession>
<dbReference type="AlphaFoldDB" id="A0A069AQW9"/>
<proteinExistence type="predicted"/>
<evidence type="ECO:0000313" key="1">
    <source>
        <dbReference type="EMBL" id="CDS93937.1"/>
    </source>
</evidence>
<gene>
    <name evidence="1" type="ORF">BN1095_1780001</name>
</gene>
<organism evidence="1">
    <name type="scientific">Clostridioides difficile</name>
    <name type="common">Peptoclostridium difficile</name>
    <dbReference type="NCBI Taxonomy" id="1496"/>
    <lineage>
        <taxon>Bacteria</taxon>
        <taxon>Bacillati</taxon>
        <taxon>Bacillota</taxon>
        <taxon>Clostridia</taxon>
        <taxon>Peptostreptococcales</taxon>
        <taxon>Peptostreptococcaceae</taxon>
        <taxon>Clostridioides</taxon>
    </lineage>
</organism>
<protein>
    <submittedName>
        <fullName evidence="1">Uncharacterized protein</fullName>
    </submittedName>
</protein>
<reference evidence="1" key="1">
    <citation type="submission" date="2014-07" db="EMBL/GenBank/DDBJ databases">
        <authorList>
            <person name="Monot Marc"/>
        </authorList>
    </citation>
    <scope>NUCLEOTIDE SEQUENCE</scope>
    <source>
        <strain evidence="1">7032989</strain>
    </source>
</reference>
<dbReference type="EMBL" id="LK932825">
    <property type="protein sequence ID" value="CDS93937.1"/>
    <property type="molecule type" value="Genomic_DNA"/>
</dbReference>
<sequence length="90" mass="9926">MCVVNGGQGVSILSGGVAAVISKNRCMANAKEKPLCRHSSAGGNPDFDLLEMFKVNRYFKLPDSCFRGNGDMTVFQFLIYYKRLSENVVL</sequence>